<protein>
    <recommendedName>
        <fullName evidence="8">Putative manganese efflux pump MntP</fullName>
    </recommendedName>
</protein>
<keyword evidence="6 8" id="KW-0472">Membrane</keyword>
<dbReference type="STRING" id="37625.SAMN05660420_01977"/>
<reference evidence="9 10" key="1">
    <citation type="submission" date="2016-10" db="EMBL/GenBank/DDBJ databases">
        <authorList>
            <person name="de Groot N.N."/>
        </authorList>
    </citation>
    <scope>NUCLEOTIDE SEQUENCE [LARGE SCALE GENOMIC DNA]</scope>
    <source>
        <strain evidence="9 10">DSM 7343</strain>
    </source>
</reference>
<keyword evidence="5 8" id="KW-0406">Ion transport</keyword>
<evidence type="ECO:0000256" key="6">
    <source>
        <dbReference type="ARBA" id="ARBA00023136"/>
    </source>
</evidence>
<dbReference type="GO" id="GO:0005384">
    <property type="term" value="F:manganese ion transmembrane transporter activity"/>
    <property type="evidence" value="ECO:0007669"/>
    <property type="project" value="UniProtKB-UniRule"/>
</dbReference>
<dbReference type="GO" id="GO:0005886">
    <property type="term" value="C:plasma membrane"/>
    <property type="evidence" value="ECO:0007669"/>
    <property type="project" value="UniProtKB-SubCell"/>
</dbReference>
<dbReference type="PANTHER" id="PTHR35529">
    <property type="entry name" value="MANGANESE EFFLUX PUMP MNTP-RELATED"/>
    <property type="match status" value="1"/>
</dbReference>
<keyword evidence="3 8" id="KW-0812">Transmembrane</keyword>
<evidence type="ECO:0000256" key="3">
    <source>
        <dbReference type="ARBA" id="ARBA00022692"/>
    </source>
</evidence>
<dbReference type="Pfam" id="PF02659">
    <property type="entry name" value="Mntp"/>
    <property type="match status" value="1"/>
</dbReference>
<organism evidence="9 10">
    <name type="scientific">Desulfuromusa kysingii</name>
    <dbReference type="NCBI Taxonomy" id="37625"/>
    <lineage>
        <taxon>Bacteria</taxon>
        <taxon>Pseudomonadati</taxon>
        <taxon>Thermodesulfobacteriota</taxon>
        <taxon>Desulfuromonadia</taxon>
        <taxon>Desulfuromonadales</taxon>
        <taxon>Geopsychrobacteraceae</taxon>
        <taxon>Desulfuromusa</taxon>
    </lineage>
</organism>
<evidence type="ECO:0000256" key="2">
    <source>
        <dbReference type="ARBA" id="ARBA00022475"/>
    </source>
</evidence>
<comment type="subcellular location">
    <subcellularLocation>
        <location evidence="8">Cell membrane</location>
        <topology evidence="8">Multi-pass membrane protein</topology>
    </subcellularLocation>
</comment>
<feature type="transmembrane region" description="Helical" evidence="8">
    <location>
        <begin position="165"/>
        <end position="182"/>
    </location>
</feature>
<keyword evidence="1 8" id="KW-0813">Transport</keyword>
<accession>A0A1H4AUG0</accession>
<proteinExistence type="inferred from homology"/>
<dbReference type="EMBL" id="FNQN01000005">
    <property type="protein sequence ID" value="SEA39272.1"/>
    <property type="molecule type" value="Genomic_DNA"/>
</dbReference>
<evidence type="ECO:0000256" key="7">
    <source>
        <dbReference type="ARBA" id="ARBA00023211"/>
    </source>
</evidence>
<dbReference type="OrthoDB" id="9811590at2"/>
<gene>
    <name evidence="8" type="primary">mntP</name>
    <name evidence="9" type="ORF">SAMN05660420_01977</name>
</gene>
<comment type="similarity">
    <text evidence="8">Belongs to the MntP (TC 9.B.29) family.</text>
</comment>
<feature type="transmembrane region" description="Helical" evidence="8">
    <location>
        <begin position="107"/>
        <end position="126"/>
    </location>
</feature>
<evidence type="ECO:0000313" key="10">
    <source>
        <dbReference type="Proteomes" id="UP000199409"/>
    </source>
</evidence>
<feature type="transmembrane region" description="Helical" evidence="8">
    <location>
        <begin position="70"/>
        <end position="86"/>
    </location>
</feature>
<dbReference type="HAMAP" id="MF_01521">
    <property type="entry name" value="MntP_pump"/>
    <property type="match status" value="1"/>
</dbReference>
<dbReference type="PANTHER" id="PTHR35529:SF1">
    <property type="entry name" value="MANGANESE EFFLUX PUMP MNTP-RELATED"/>
    <property type="match status" value="1"/>
</dbReference>
<comment type="function">
    <text evidence="8">Probably functions as a manganese efflux pump.</text>
</comment>
<dbReference type="RefSeq" id="WP_092347542.1">
    <property type="nucleotide sequence ID" value="NZ_FNQN01000005.1"/>
</dbReference>
<evidence type="ECO:0000313" key="9">
    <source>
        <dbReference type="EMBL" id="SEA39272.1"/>
    </source>
</evidence>
<feature type="transmembrane region" description="Helical" evidence="8">
    <location>
        <begin position="39"/>
        <end position="58"/>
    </location>
</feature>
<dbReference type="AlphaFoldDB" id="A0A1H4AUG0"/>
<evidence type="ECO:0000256" key="8">
    <source>
        <dbReference type="HAMAP-Rule" id="MF_01521"/>
    </source>
</evidence>
<feature type="transmembrane region" description="Helical" evidence="8">
    <location>
        <begin position="132"/>
        <end position="153"/>
    </location>
</feature>
<dbReference type="Proteomes" id="UP000199409">
    <property type="component" value="Unassembled WGS sequence"/>
</dbReference>
<keyword evidence="4 8" id="KW-1133">Transmembrane helix</keyword>
<name>A0A1H4AUG0_9BACT</name>
<evidence type="ECO:0000256" key="4">
    <source>
        <dbReference type="ARBA" id="ARBA00022989"/>
    </source>
</evidence>
<keyword evidence="10" id="KW-1185">Reference proteome</keyword>
<keyword evidence="2 8" id="KW-1003">Cell membrane</keyword>
<evidence type="ECO:0000256" key="1">
    <source>
        <dbReference type="ARBA" id="ARBA00022448"/>
    </source>
</evidence>
<dbReference type="InterPro" id="IPR003810">
    <property type="entry name" value="Mntp/YtaF"/>
</dbReference>
<dbReference type="InterPro" id="IPR022929">
    <property type="entry name" value="Put_MntP"/>
</dbReference>
<evidence type="ECO:0000256" key="5">
    <source>
        <dbReference type="ARBA" id="ARBA00023065"/>
    </source>
</evidence>
<sequence length="190" mass="20406">MDFFTLLGLSVALGVDAFAVALAAGAVLDPFVERRWLRLGFHFGLFQAMMPVLGWLAGRGLQQWISAYDHWIAFALLSLVGGKMIFEALQSDAKKTSVRDPSRGWTLVILSVATSIDALAVGFSIALLGETILFPALIIGISAAIMTITGAFLGRRIGALWGHRAEVAGGIVLCAIGIKILLEDLFFQML</sequence>
<keyword evidence="7 8" id="KW-0464">Manganese</keyword>
<feature type="transmembrane region" description="Helical" evidence="8">
    <location>
        <begin position="6"/>
        <end position="27"/>
    </location>
</feature>